<protein>
    <submittedName>
        <fullName evidence="2">Uncharacterized protein</fullName>
    </submittedName>
</protein>
<reference evidence="2 3" key="1">
    <citation type="submission" date="2018-11" db="EMBL/GenBank/DDBJ databases">
        <title>Genome assembly of Steccherinum ochraceum LE-BIN_3174, the white-rot fungus of the Steccherinaceae family (The Residual Polyporoid clade, Polyporales, Basidiomycota).</title>
        <authorList>
            <person name="Fedorova T.V."/>
            <person name="Glazunova O.A."/>
            <person name="Landesman E.O."/>
            <person name="Moiseenko K.V."/>
            <person name="Psurtseva N.V."/>
            <person name="Savinova O.S."/>
            <person name="Shakhova N.V."/>
            <person name="Tyazhelova T.V."/>
            <person name="Vasina D.V."/>
        </authorList>
    </citation>
    <scope>NUCLEOTIDE SEQUENCE [LARGE SCALE GENOMIC DNA]</scope>
    <source>
        <strain evidence="2 3">LE-BIN_3174</strain>
    </source>
</reference>
<feature type="region of interest" description="Disordered" evidence="1">
    <location>
        <begin position="312"/>
        <end position="350"/>
    </location>
</feature>
<dbReference type="AlphaFoldDB" id="A0A4R0RC89"/>
<gene>
    <name evidence="2" type="ORF">EIP91_006021</name>
</gene>
<evidence type="ECO:0000313" key="2">
    <source>
        <dbReference type="EMBL" id="TCD63065.1"/>
    </source>
</evidence>
<name>A0A4R0RC89_9APHY</name>
<evidence type="ECO:0000313" key="3">
    <source>
        <dbReference type="Proteomes" id="UP000292702"/>
    </source>
</evidence>
<comment type="caution">
    <text evidence="2">The sequence shown here is derived from an EMBL/GenBank/DDBJ whole genome shotgun (WGS) entry which is preliminary data.</text>
</comment>
<sequence>MAPPSPHFSVFSPFLPGPTSIKSQYTAQYAPVIQQHRSFGHASRSSSSTMSDATLVHSDASNAEDMNLRAKEKAWGAFDNSGQPLTPAAGLFGECFQFAGFAPSDTSIASDSVAFSDLSSLRFEDPALASMHTPVIPHSDLQGLRYTADLISDDDELLSSDWRWKEAVKHNNRTQLLENLIDDIEAMTANYPPAPFLTVLPATSLAPQSVRRTKQKYPHLRDRVTPPAAINMELCNEQMESDRDAFGPRIEVIIDEVESVTRHSGLTANNVSTQSHTGQSCITRFRSTSSSATLVNAGQSLSYRKYPNCVSSSDESIGGDSEGSEGYHCSASESELSSDDEDNNDRAAFPLGQLAWGKELAKNMNTFRRGETQWH</sequence>
<dbReference type="EMBL" id="RWJN01000324">
    <property type="protein sequence ID" value="TCD63065.1"/>
    <property type="molecule type" value="Genomic_DNA"/>
</dbReference>
<organism evidence="2 3">
    <name type="scientific">Steccherinum ochraceum</name>
    <dbReference type="NCBI Taxonomy" id="92696"/>
    <lineage>
        <taxon>Eukaryota</taxon>
        <taxon>Fungi</taxon>
        <taxon>Dikarya</taxon>
        <taxon>Basidiomycota</taxon>
        <taxon>Agaricomycotina</taxon>
        <taxon>Agaricomycetes</taxon>
        <taxon>Polyporales</taxon>
        <taxon>Steccherinaceae</taxon>
        <taxon>Steccherinum</taxon>
    </lineage>
</organism>
<proteinExistence type="predicted"/>
<evidence type="ECO:0000256" key="1">
    <source>
        <dbReference type="SAM" id="MobiDB-lite"/>
    </source>
</evidence>
<dbReference type="OrthoDB" id="10649907at2759"/>
<dbReference type="Proteomes" id="UP000292702">
    <property type="component" value="Unassembled WGS sequence"/>
</dbReference>
<keyword evidence="3" id="KW-1185">Reference proteome</keyword>
<accession>A0A4R0RC89</accession>